<keyword evidence="4" id="KW-0812">Transmembrane</keyword>
<dbReference type="PANTHER" id="PTHR45138:SF9">
    <property type="entry name" value="DIGUANYLATE CYCLASE DGCM-RELATED"/>
    <property type="match status" value="1"/>
</dbReference>
<sequence>MQAQILGFITPLIAVVIGITFAIMWRVGGMRRHVLGYAIAYASFAIGFLITHLLPASSLFLFHATQFFYSFGAIVLLASVCERVGQKLHIKSMIAVYLISAAVLTLAVSISDEADPRLLIVNIGYGVMFAMGVTTLLNARRREALDIALIIVLTIQAADFLIRPTLTLMFERSIDVAVYRDSIYYSLIGLVLAVKSISTAMVLIGATIAEWADLLRERGNRDDLTGLSSRGVFEIETRAMLPRAHAEGASLSLIVADIDLFKQVNDIWGHQAGDAAIVSFANLIASRVRGHDVTGRIGGEEFCIAVWNCDNRAAENLAERIRMAFGSQEHTALGEGIRLTASFGVATAREGEGYAQLFARADEALYRAKASGRNRVENAERQMACGEPEQHGHADDVREGAVHVAAG</sequence>
<feature type="transmembrane region" description="Helical" evidence="4">
    <location>
        <begin position="34"/>
        <end position="54"/>
    </location>
</feature>
<evidence type="ECO:0000259" key="5">
    <source>
        <dbReference type="PROSITE" id="PS50887"/>
    </source>
</evidence>
<reference evidence="6 7" key="1">
    <citation type="submission" date="2020-09" db="EMBL/GenBank/DDBJ databases">
        <authorList>
            <person name="Yoon J.-W."/>
        </authorList>
    </citation>
    <scope>NUCLEOTIDE SEQUENCE [LARGE SCALE GENOMIC DNA]</scope>
    <source>
        <strain evidence="6 7">KMU-140</strain>
    </source>
</reference>
<dbReference type="Proteomes" id="UP000635384">
    <property type="component" value="Unassembled WGS sequence"/>
</dbReference>
<comment type="caution">
    <text evidence="6">The sequence shown here is derived from an EMBL/GenBank/DDBJ whole genome shotgun (WGS) entry which is preliminary data.</text>
</comment>
<dbReference type="InterPro" id="IPR000160">
    <property type="entry name" value="GGDEF_dom"/>
</dbReference>
<feature type="region of interest" description="Disordered" evidence="3">
    <location>
        <begin position="386"/>
        <end position="407"/>
    </location>
</feature>
<proteinExistence type="predicted"/>
<dbReference type="InterPro" id="IPR043128">
    <property type="entry name" value="Rev_trsase/Diguanyl_cyclase"/>
</dbReference>
<feature type="compositionally biased region" description="Basic and acidic residues" evidence="3">
    <location>
        <begin position="388"/>
        <end position="401"/>
    </location>
</feature>
<protein>
    <recommendedName>
        <fullName evidence="1">diguanylate cyclase</fullName>
        <ecNumber evidence="1">2.7.7.65</ecNumber>
    </recommendedName>
</protein>
<feature type="domain" description="GGDEF" evidence="5">
    <location>
        <begin position="249"/>
        <end position="381"/>
    </location>
</feature>
<accession>A0ABR8KVT5</accession>
<dbReference type="RefSeq" id="WP_190787727.1">
    <property type="nucleotide sequence ID" value="NZ_JACXLC010000001.1"/>
</dbReference>
<gene>
    <name evidence="6" type="ORF">IB285_08290</name>
</gene>
<feature type="transmembrane region" description="Helical" evidence="4">
    <location>
        <begin position="182"/>
        <end position="209"/>
    </location>
</feature>
<evidence type="ECO:0000313" key="6">
    <source>
        <dbReference type="EMBL" id="MBD2842251.1"/>
    </source>
</evidence>
<dbReference type="CDD" id="cd01949">
    <property type="entry name" value="GGDEF"/>
    <property type="match status" value="1"/>
</dbReference>
<dbReference type="SUPFAM" id="SSF55073">
    <property type="entry name" value="Nucleotide cyclase"/>
    <property type="match status" value="1"/>
</dbReference>
<keyword evidence="4" id="KW-0472">Membrane</keyword>
<name>A0ABR8KVT5_9SPHN</name>
<dbReference type="SMART" id="SM00267">
    <property type="entry name" value="GGDEF"/>
    <property type="match status" value="1"/>
</dbReference>
<feature type="transmembrane region" description="Helical" evidence="4">
    <location>
        <begin position="117"/>
        <end position="137"/>
    </location>
</feature>
<feature type="transmembrane region" description="Helical" evidence="4">
    <location>
        <begin position="93"/>
        <end position="111"/>
    </location>
</feature>
<feature type="transmembrane region" description="Helical" evidence="4">
    <location>
        <begin position="6"/>
        <end position="27"/>
    </location>
</feature>
<dbReference type="InterPro" id="IPR029787">
    <property type="entry name" value="Nucleotide_cyclase"/>
</dbReference>
<dbReference type="PROSITE" id="PS50887">
    <property type="entry name" value="GGDEF"/>
    <property type="match status" value="1"/>
</dbReference>
<evidence type="ECO:0000256" key="2">
    <source>
        <dbReference type="ARBA" id="ARBA00034247"/>
    </source>
</evidence>
<feature type="transmembrane region" description="Helical" evidence="4">
    <location>
        <begin position="60"/>
        <end position="81"/>
    </location>
</feature>
<dbReference type="InterPro" id="IPR050469">
    <property type="entry name" value="Diguanylate_Cyclase"/>
</dbReference>
<keyword evidence="4" id="KW-1133">Transmembrane helix</keyword>
<dbReference type="EMBL" id="JACXLC010000001">
    <property type="protein sequence ID" value="MBD2842251.1"/>
    <property type="molecule type" value="Genomic_DNA"/>
</dbReference>
<evidence type="ECO:0000313" key="7">
    <source>
        <dbReference type="Proteomes" id="UP000635384"/>
    </source>
</evidence>
<organism evidence="6 7">
    <name type="scientific">Erythrobacter rubeus</name>
    <dbReference type="NCBI Taxonomy" id="2760803"/>
    <lineage>
        <taxon>Bacteria</taxon>
        <taxon>Pseudomonadati</taxon>
        <taxon>Pseudomonadota</taxon>
        <taxon>Alphaproteobacteria</taxon>
        <taxon>Sphingomonadales</taxon>
        <taxon>Erythrobacteraceae</taxon>
        <taxon>Erythrobacter/Porphyrobacter group</taxon>
        <taxon>Erythrobacter</taxon>
    </lineage>
</organism>
<evidence type="ECO:0000256" key="1">
    <source>
        <dbReference type="ARBA" id="ARBA00012528"/>
    </source>
</evidence>
<evidence type="ECO:0000256" key="4">
    <source>
        <dbReference type="SAM" id="Phobius"/>
    </source>
</evidence>
<dbReference type="Gene3D" id="3.30.70.270">
    <property type="match status" value="1"/>
</dbReference>
<dbReference type="NCBIfam" id="TIGR00254">
    <property type="entry name" value="GGDEF"/>
    <property type="match status" value="1"/>
</dbReference>
<dbReference type="Pfam" id="PF00990">
    <property type="entry name" value="GGDEF"/>
    <property type="match status" value="1"/>
</dbReference>
<comment type="catalytic activity">
    <reaction evidence="2">
        <text>2 GTP = 3',3'-c-di-GMP + 2 diphosphate</text>
        <dbReference type="Rhea" id="RHEA:24898"/>
        <dbReference type="ChEBI" id="CHEBI:33019"/>
        <dbReference type="ChEBI" id="CHEBI:37565"/>
        <dbReference type="ChEBI" id="CHEBI:58805"/>
        <dbReference type="EC" id="2.7.7.65"/>
    </reaction>
</comment>
<keyword evidence="7" id="KW-1185">Reference proteome</keyword>
<evidence type="ECO:0000256" key="3">
    <source>
        <dbReference type="SAM" id="MobiDB-lite"/>
    </source>
</evidence>
<dbReference type="EC" id="2.7.7.65" evidence="1"/>
<dbReference type="PANTHER" id="PTHR45138">
    <property type="entry name" value="REGULATORY COMPONENTS OF SENSORY TRANSDUCTION SYSTEM"/>
    <property type="match status" value="1"/>
</dbReference>